<feature type="chain" id="PRO_5046086758" evidence="1">
    <location>
        <begin position="23"/>
        <end position="293"/>
    </location>
</feature>
<protein>
    <submittedName>
        <fullName evidence="4">DNA/RNA non-specific endonuclease</fullName>
    </submittedName>
</protein>
<accession>A0ABW3PZA9</accession>
<evidence type="ECO:0000259" key="2">
    <source>
        <dbReference type="SMART" id="SM00477"/>
    </source>
</evidence>
<dbReference type="Pfam" id="PF01223">
    <property type="entry name" value="Endonuclease_NS"/>
    <property type="match status" value="1"/>
</dbReference>
<feature type="domain" description="ENPP1-3/EXOG-like endonuclease/phosphodiesterase" evidence="2">
    <location>
        <begin position="60"/>
        <end position="271"/>
    </location>
</feature>
<dbReference type="SMART" id="SM00477">
    <property type="entry name" value="NUC"/>
    <property type="match status" value="1"/>
</dbReference>
<dbReference type="CDD" id="cd00091">
    <property type="entry name" value="NUC"/>
    <property type="match status" value="1"/>
</dbReference>
<dbReference type="Proteomes" id="UP001597116">
    <property type="component" value="Unassembled WGS sequence"/>
</dbReference>
<keyword evidence="1" id="KW-0732">Signal</keyword>
<dbReference type="GO" id="GO:0004519">
    <property type="term" value="F:endonuclease activity"/>
    <property type="evidence" value="ECO:0007669"/>
    <property type="project" value="UniProtKB-KW"/>
</dbReference>
<dbReference type="SMART" id="SM00892">
    <property type="entry name" value="Endonuclease_NS"/>
    <property type="match status" value="1"/>
</dbReference>
<dbReference type="InterPro" id="IPR001604">
    <property type="entry name" value="Endo_G_ENPP1-like_dom"/>
</dbReference>
<dbReference type="InterPro" id="IPR040255">
    <property type="entry name" value="Non-specific_endonuclease"/>
</dbReference>
<dbReference type="PROSITE" id="PS51257">
    <property type="entry name" value="PROKAR_LIPOPROTEIN"/>
    <property type="match status" value="1"/>
</dbReference>
<comment type="caution">
    <text evidence="4">The sequence shown here is derived from an EMBL/GenBank/DDBJ whole genome shotgun (WGS) entry which is preliminary data.</text>
</comment>
<evidence type="ECO:0000259" key="3">
    <source>
        <dbReference type="SMART" id="SM00892"/>
    </source>
</evidence>
<dbReference type="InterPro" id="IPR044929">
    <property type="entry name" value="DNA/RNA_non-sp_Endonuclease_sf"/>
</dbReference>
<keyword evidence="4" id="KW-0378">Hydrolase</keyword>
<dbReference type="RefSeq" id="WP_265990464.1">
    <property type="nucleotide sequence ID" value="NZ_CP110973.1"/>
</dbReference>
<keyword evidence="4" id="KW-0255">Endonuclease</keyword>
<feature type="signal peptide" evidence="1">
    <location>
        <begin position="1"/>
        <end position="22"/>
    </location>
</feature>
<keyword evidence="4" id="KW-0540">Nuclease</keyword>
<feature type="domain" description="DNA/RNA non-specific endonuclease/pyrophosphatase/phosphodiesterase" evidence="3">
    <location>
        <begin position="59"/>
        <end position="271"/>
    </location>
</feature>
<evidence type="ECO:0000313" key="5">
    <source>
        <dbReference type="Proteomes" id="UP001597116"/>
    </source>
</evidence>
<dbReference type="PANTHER" id="PTHR13966">
    <property type="entry name" value="ENDONUCLEASE RELATED"/>
    <property type="match status" value="1"/>
</dbReference>
<dbReference type="PANTHER" id="PTHR13966:SF5">
    <property type="entry name" value="ENDONUCLEASE G, MITOCHONDRIAL"/>
    <property type="match status" value="1"/>
</dbReference>
<proteinExistence type="predicted"/>
<gene>
    <name evidence="4" type="ORF">ACFQ4C_01640</name>
</gene>
<reference evidence="5" key="1">
    <citation type="journal article" date="2019" name="Int. J. Syst. Evol. Microbiol.">
        <title>The Global Catalogue of Microorganisms (GCM) 10K type strain sequencing project: providing services to taxonomists for standard genome sequencing and annotation.</title>
        <authorList>
            <consortium name="The Broad Institute Genomics Platform"/>
            <consortium name="The Broad Institute Genome Sequencing Center for Infectious Disease"/>
            <person name="Wu L."/>
            <person name="Ma J."/>
        </authorList>
    </citation>
    <scope>NUCLEOTIDE SEQUENCE [LARGE SCALE GENOMIC DNA]</scope>
    <source>
        <strain evidence="5">CCUG 55608</strain>
    </source>
</reference>
<name>A0ABW3PZA9_9BACT</name>
<sequence>MSRIISCLFIATFLLLALVACQKVTQPKPSFSTPTRDAHLALGNPSAASSTQENNYLIERATYSLSYNRSTALANWVSWHSSAAWKGSAKRYAGSFIPDQALPAGYYQVRHNDYLNSGFDRGHLCPSDDRDSTAEENRTTFILTNIVPQAPKFNRNCWNQLEAYTRRLIDEGNEAYIIAGTYGKGSTGDTGRVNTIADGKISVPAALWKVVVVLPVGTNDLSRINAQTRVIAVWIPNTNAAGEQPWNNYRVSVDEIEKQTGYDLLSNLPDAIEQAIERQSDKVTMQSIETGLY</sequence>
<dbReference type="InterPro" id="IPR044925">
    <property type="entry name" value="His-Me_finger_sf"/>
</dbReference>
<dbReference type="SUPFAM" id="SSF54060">
    <property type="entry name" value="His-Me finger endonucleases"/>
    <property type="match status" value="1"/>
</dbReference>
<keyword evidence="5" id="KW-1185">Reference proteome</keyword>
<evidence type="ECO:0000256" key="1">
    <source>
        <dbReference type="SAM" id="SignalP"/>
    </source>
</evidence>
<evidence type="ECO:0000313" key="4">
    <source>
        <dbReference type="EMBL" id="MFD1139787.1"/>
    </source>
</evidence>
<dbReference type="EMBL" id="JBHTLP010000001">
    <property type="protein sequence ID" value="MFD1139787.1"/>
    <property type="molecule type" value="Genomic_DNA"/>
</dbReference>
<dbReference type="Gene3D" id="3.40.570.10">
    <property type="entry name" value="Extracellular Endonuclease, subunit A"/>
    <property type="match status" value="1"/>
</dbReference>
<dbReference type="InterPro" id="IPR020821">
    <property type="entry name" value="ENPP1-3/EXOG-like_nuc-like"/>
</dbReference>
<organism evidence="4 5">
    <name type="scientific">Larkinella insperata</name>
    <dbReference type="NCBI Taxonomy" id="332158"/>
    <lineage>
        <taxon>Bacteria</taxon>
        <taxon>Pseudomonadati</taxon>
        <taxon>Bacteroidota</taxon>
        <taxon>Cytophagia</taxon>
        <taxon>Cytophagales</taxon>
        <taxon>Spirosomataceae</taxon>
        <taxon>Larkinella</taxon>
    </lineage>
</organism>